<protein>
    <submittedName>
        <fullName evidence="1">Motility associated factor glycosyltransferase family protein</fullName>
    </submittedName>
</protein>
<dbReference type="EMBL" id="AAKFTH010000094">
    <property type="protein sequence ID" value="ECR3390144.1"/>
    <property type="molecule type" value="Genomic_DNA"/>
</dbReference>
<comment type="caution">
    <text evidence="1">The sequence shown here is derived from an EMBL/GenBank/DDBJ whole genome shotgun (WGS) entry which is preliminary data.</text>
</comment>
<dbReference type="InterPro" id="IPR002826">
    <property type="entry name" value="MptE-like"/>
</dbReference>
<proteinExistence type="predicted"/>
<keyword evidence="1" id="KW-0808">Transferase</keyword>
<dbReference type="PANTHER" id="PTHR41786:SF1">
    <property type="entry name" value="6-HYDROXYMETHYLPTERIN DIPHOSPHOKINASE MPTE-LIKE DOMAIN-CONTAINING PROTEIN"/>
    <property type="match status" value="1"/>
</dbReference>
<reference evidence="1" key="1">
    <citation type="submission" date="2019-09" db="EMBL/GenBank/DDBJ databases">
        <authorList>
            <person name="Ashton P.M."/>
            <person name="Dallman T."/>
            <person name="Nair S."/>
            <person name="De Pinna E."/>
            <person name="Peters T."/>
            <person name="Grant K."/>
        </authorList>
    </citation>
    <scope>NUCLEOTIDE SEQUENCE</scope>
    <source>
        <strain evidence="1">137111</strain>
    </source>
</reference>
<evidence type="ECO:0000313" key="1">
    <source>
        <dbReference type="EMBL" id="ECR3390144.1"/>
    </source>
</evidence>
<organism evidence="1">
    <name type="scientific">Campylobacter jejuni</name>
    <dbReference type="NCBI Taxonomy" id="197"/>
    <lineage>
        <taxon>Bacteria</taxon>
        <taxon>Pseudomonadati</taxon>
        <taxon>Campylobacterota</taxon>
        <taxon>Epsilonproteobacteria</taxon>
        <taxon>Campylobacterales</taxon>
        <taxon>Campylobacteraceae</taxon>
        <taxon>Campylobacter</taxon>
    </lineage>
</organism>
<gene>
    <name evidence="1" type="ORF">F1P90_09105</name>
</gene>
<dbReference type="GO" id="GO:0016740">
    <property type="term" value="F:transferase activity"/>
    <property type="evidence" value="ECO:0007669"/>
    <property type="project" value="UniProtKB-KW"/>
</dbReference>
<accession>A0A5Z1I358</accession>
<dbReference type="Pfam" id="PF01973">
    <property type="entry name" value="MptE-like"/>
    <property type="match status" value="1"/>
</dbReference>
<dbReference type="PANTHER" id="PTHR41786">
    <property type="entry name" value="MOTILITY ACCESSORY FACTOR MAF"/>
    <property type="match status" value="1"/>
</dbReference>
<name>A0A5Z1I358_CAMJU</name>
<dbReference type="AlphaFoldDB" id="A0A5Z1I358"/>
<sequence length="345" mass="40029">ERDEIVAECFNNDFKDFDKDIIFLVASLVHKKTISYLEKNQRKYILIIKGQPFARCLGLDDYGYINAGMSVSHMAYELAENLGHNNIILIGQDLAYAKDGQTHSQGFIHANLHNGDYERDLDRFSTTAYGGNGKVQSSEIWTLFRQIFENFIAFSKSKTYNCTEGGARIESAIEKPFKELCENLLENKKDKKFKKLQVLNTKEQVKLGLKIYQKIKKNMNLSLNFKKECKKVQKQIHNLTHGKNKLSLEQINQNIDKIKEKLSNKKYLFLQEILGPTLHHEQSILTPLYLKDIKDESDKQNKLFAWVYAHEALIENIIELLEVQDKRLKIAILPLQDFLEKKKAL</sequence>
<feature type="non-terminal residue" evidence="1">
    <location>
        <position position="1"/>
    </location>
</feature>